<evidence type="ECO:0000313" key="3">
    <source>
        <dbReference type="Proteomes" id="UP000070458"/>
    </source>
</evidence>
<accession>A0A139PQ86</accession>
<keyword evidence="1" id="KW-1133">Transmembrane helix</keyword>
<reference evidence="2 3" key="1">
    <citation type="submission" date="2016-01" db="EMBL/GenBank/DDBJ databases">
        <title>Highly variable Streptococcus oralis are common among viridans streptococci isolated from primates.</title>
        <authorList>
            <person name="Denapaite D."/>
            <person name="Rieger M."/>
            <person name="Koendgen S."/>
            <person name="Brueckner R."/>
            <person name="Ochigava I."/>
            <person name="Kappeler P."/>
            <person name="Maetz-Rensing K."/>
            <person name="Leendertz F."/>
            <person name="Hakenbeck R."/>
        </authorList>
    </citation>
    <scope>NUCLEOTIDE SEQUENCE [LARGE SCALE GENOMIC DNA]</scope>
    <source>
        <strain evidence="2 3">DD26</strain>
    </source>
</reference>
<feature type="transmembrane region" description="Helical" evidence="1">
    <location>
        <begin position="148"/>
        <end position="172"/>
    </location>
</feature>
<evidence type="ECO:0000256" key="1">
    <source>
        <dbReference type="SAM" id="Phobius"/>
    </source>
</evidence>
<feature type="transmembrane region" description="Helical" evidence="1">
    <location>
        <begin position="340"/>
        <end position="359"/>
    </location>
</feature>
<dbReference type="OrthoDB" id="2991669at2"/>
<dbReference type="PATRIC" id="fig|28037.233.peg.1408"/>
<comment type="caution">
    <text evidence="2">The sequence shown here is derived from an EMBL/GenBank/DDBJ whole genome shotgun (WGS) entry which is preliminary data.</text>
</comment>
<sequence length="536" mass="62340">MINKNMVSRLLSLSFLFLPFLFFYLYILFRGFEYPVVDDIMVNQTILSGENMLLPYIGILLSSGLVSIQKLVTNWNIYFIFLVSIYCISFGVYANFFCKKKLYLLISIVFIAQLILIKYFSFSVIAYLSATAATFLLFDKRYISGLSLLFIGLSIRPQIISSFILLLFPFLLFEWIFSKKRKEIVLLFSVILLIFASNKLYTLGKADVQEYLTWNALSTNLRDYPAIDYQRHANEFETLGVSENDLNVSTYWLFAEKKALSNTLLTNIQSVRSLSEKYSFNLPQMISDFFKNSILTTFFLMLISWFLIFKPKKLYGWFVPIFPLLLIGALFVRQRVVERVYIPIIVCFLLVFIYYARSFYEKRSLFDNRKVFLSIQIMGILGGAVWINKLGQELYWFPYIQSSVVSEYQSLIQRNSDKLIVFGGYGTLVSSQPTLSTFKLRPNQLVTNTTTLGNWQTFSPHYYQQMKRYGVEEPDNLLTSAINNQNILFFWSTSSGNMDSVKKIMKEHYQKDVYFEEVESVTSDMSVYRLKLGTGG</sequence>
<evidence type="ECO:0008006" key="4">
    <source>
        <dbReference type="Google" id="ProtNLM"/>
    </source>
</evidence>
<name>A0A139PQ86_STRMT</name>
<protein>
    <recommendedName>
        <fullName evidence="4">Glycosyltransferase RgtA/B/C/D-like domain-containing protein</fullName>
    </recommendedName>
</protein>
<feature type="transmembrane region" description="Helical" evidence="1">
    <location>
        <begin position="315"/>
        <end position="334"/>
    </location>
</feature>
<feature type="transmembrane region" description="Helical" evidence="1">
    <location>
        <begin position="12"/>
        <end position="32"/>
    </location>
</feature>
<dbReference type="Proteomes" id="UP000070458">
    <property type="component" value="Unassembled WGS sequence"/>
</dbReference>
<gene>
    <name evidence="2" type="ORF">SMIDD26_01202</name>
</gene>
<evidence type="ECO:0000313" key="2">
    <source>
        <dbReference type="EMBL" id="KXT92488.1"/>
    </source>
</evidence>
<dbReference type="AlphaFoldDB" id="A0A139PQ86"/>
<feature type="transmembrane region" description="Helical" evidence="1">
    <location>
        <begin position="289"/>
        <end position="308"/>
    </location>
</feature>
<feature type="transmembrane region" description="Helical" evidence="1">
    <location>
        <begin position="371"/>
        <end position="387"/>
    </location>
</feature>
<feature type="transmembrane region" description="Helical" evidence="1">
    <location>
        <begin position="103"/>
        <end position="128"/>
    </location>
</feature>
<feature type="transmembrane region" description="Helical" evidence="1">
    <location>
        <begin position="184"/>
        <end position="201"/>
    </location>
</feature>
<proteinExistence type="predicted"/>
<feature type="transmembrane region" description="Helical" evidence="1">
    <location>
        <begin position="77"/>
        <end position="96"/>
    </location>
</feature>
<keyword evidence="1" id="KW-0812">Transmembrane</keyword>
<dbReference type="RefSeq" id="WP_061439605.1">
    <property type="nucleotide sequence ID" value="NZ_KQ970288.1"/>
</dbReference>
<organism evidence="2 3">
    <name type="scientific">Streptococcus mitis</name>
    <dbReference type="NCBI Taxonomy" id="28037"/>
    <lineage>
        <taxon>Bacteria</taxon>
        <taxon>Bacillati</taxon>
        <taxon>Bacillota</taxon>
        <taxon>Bacilli</taxon>
        <taxon>Lactobacillales</taxon>
        <taxon>Streptococcaceae</taxon>
        <taxon>Streptococcus</taxon>
        <taxon>Streptococcus mitis group</taxon>
    </lineage>
</organism>
<dbReference type="EMBL" id="LQOD01000282">
    <property type="protein sequence ID" value="KXT92488.1"/>
    <property type="molecule type" value="Genomic_DNA"/>
</dbReference>
<keyword evidence="1" id="KW-0472">Membrane</keyword>